<dbReference type="AlphaFoldDB" id="A0A2N8RZ49"/>
<proteinExistence type="predicted"/>
<dbReference type="OrthoDB" id="6370230at2"/>
<comment type="caution">
    <text evidence="1">The sequence shown here is derived from an EMBL/GenBank/DDBJ whole genome shotgun (WGS) entry which is preliminary data.</text>
</comment>
<protein>
    <submittedName>
        <fullName evidence="1">Uncharacterized protein</fullName>
    </submittedName>
</protein>
<name>A0A2N8RZ49_STUST</name>
<dbReference type="RefSeq" id="WP_102825533.1">
    <property type="nucleotide sequence ID" value="NZ_CP139348.1"/>
</dbReference>
<dbReference type="Proteomes" id="UP000235925">
    <property type="component" value="Unassembled WGS sequence"/>
</dbReference>
<gene>
    <name evidence="1" type="ORF">CXK92_13425</name>
</gene>
<evidence type="ECO:0000313" key="2">
    <source>
        <dbReference type="Proteomes" id="UP000235925"/>
    </source>
</evidence>
<sequence length="78" mass="8244">MATVNPWKRFEALLPGGQRAVGTVTAINEISGISTIQLRNGTEITARGVDVPEGSKAFVIDGQITGPAPDLPHYDVEV</sequence>
<dbReference type="EMBL" id="POUN01000004">
    <property type="protein sequence ID" value="PNF79643.1"/>
    <property type="molecule type" value="Genomic_DNA"/>
</dbReference>
<organism evidence="1 2">
    <name type="scientific">Stutzerimonas stutzeri</name>
    <name type="common">Pseudomonas stutzeri</name>
    <dbReference type="NCBI Taxonomy" id="316"/>
    <lineage>
        <taxon>Bacteria</taxon>
        <taxon>Pseudomonadati</taxon>
        <taxon>Pseudomonadota</taxon>
        <taxon>Gammaproteobacteria</taxon>
        <taxon>Pseudomonadales</taxon>
        <taxon>Pseudomonadaceae</taxon>
        <taxon>Stutzerimonas</taxon>
    </lineage>
</organism>
<reference evidence="1 2" key="1">
    <citation type="submission" date="2018-01" db="EMBL/GenBank/DDBJ databases">
        <title>Denitrification phenotypes of diverse strains of Pseudomonas stutzeri.</title>
        <authorList>
            <person name="Milligan D.A."/>
            <person name="Bergaust L."/>
            <person name="Bakken L.R."/>
            <person name="Frostegard A."/>
        </authorList>
    </citation>
    <scope>NUCLEOTIDE SEQUENCE [LARGE SCALE GENOMIC DNA]</scope>
    <source>
        <strain evidence="1 2">KC</strain>
    </source>
</reference>
<accession>A0A2N8RZ49</accession>
<evidence type="ECO:0000313" key="1">
    <source>
        <dbReference type="EMBL" id="PNF79643.1"/>
    </source>
</evidence>